<dbReference type="Proteomes" id="UP000887013">
    <property type="component" value="Unassembled WGS sequence"/>
</dbReference>
<proteinExistence type="predicted"/>
<accession>A0A8X6Q8B2</accession>
<dbReference type="EMBL" id="BMAW01028489">
    <property type="protein sequence ID" value="GFU07625.1"/>
    <property type="molecule type" value="Genomic_DNA"/>
</dbReference>
<dbReference type="AlphaFoldDB" id="A0A8X6Q8B2"/>
<sequence length="93" mass="10569">MNLLKEAEWKSGLTPAIYLNFAQSLLQEHHYLRSAVLLFFYEEKNFPPSNFDSRCPTSGFIMYVFALAPVKHLSKKILSVAKIVSGEVLFSIS</sequence>
<comment type="caution">
    <text evidence="1">The sequence shown here is derived from an EMBL/GenBank/DDBJ whole genome shotgun (WGS) entry which is preliminary data.</text>
</comment>
<evidence type="ECO:0000313" key="1">
    <source>
        <dbReference type="EMBL" id="GFU07625.1"/>
    </source>
</evidence>
<keyword evidence="2" id="KW-1185">Reference proteome</keyword>
<protein>
    <submittedName>
        <fullName evidence="1">Uncharacterized protein</fullName>
    </submittedName>
</protein>
<evidence type="ECO:0000313" key="2">
    <source>
        <dbReference type="Proteomes" id="UP000887013"/>
    </source>
</evidence>
<name>A0A8X6Q8B2_NEPPI</name>
<organism evidence="1 2">
    <name type="scientific">Nephila pilipes</name>
    <name type="common">Giant wood spider</name>
    <name type="synonym">Nephila maculata</name>
    <dbReference type="NCBI Taxonomy" id="299642"/>
    <lineage>
        <taxon>Eukaryota</taxon>
        <taxon>Metazoa</taxon>
        <taxon>Ecdysozoa</taxon>
        <taxon>Arthropoda</taxon>
        <taxon>Chelicerata</taxon>
        <taxon>Arachnida</taxon>
        <taxon>Araneae</taxon>
        <taxon>Araneomorphae</taxon>
        <taxon>Entelegynae</taxon>
        <taxon>Araneoidea</taxon>
        <taxon>Nephilidae</taxon>
        <taxon>Nephila</taxon>
    </lineage>
</organism>
<reference evidence="1" key="1">
    <citation type="submission" date="2020-08" db="EMBL/GenBank/DDBJ databases">
        <title>Multicomponent nature underlies the extraordinary mechanical properties of spider dragline silk.</title>
        <authorList>
            <person name="Kono N."/>
            <person name="Nakamura H."/>
            <person name="Mori M."/>
            <person name="Yoshida Y."/>
            <person name="Ohtoshi R."/>
            <person name="Malay A.D."/>
            <person name="Moran D.A.P."/>
            <person name="Tomita M."/>
            <person name="Numata K."/>
            <person name="Arakawa K."/>
        </authorList>
    </citation>
    <scope>NUCLEOTIDE SEQUENCE</scope>
</reference>
<gene>
    <name evidence="1" type="ORF">NPIL_185161</name>
</gene>